<dbReference type="InterPro" id="IPR002105">
    <property type="entry name" value="Dockerin_1_rpt"/>
</dbReference>
<dbReference type="SUPFAM" id="SSF49384">
    <property type="entry name" value="Carbohydrate-binding domain"/>
    <property type="match status" value="1"/>
</dbReference>
<evidence type="ECO:0000313" key="4">
    <source>
        <dbReference type="EMBL" id="MBP1964916.1"/>
    </source>
</evidence>
<dbReference type="Gene3D" id="1.10.1330.10">
    <property type="entry name" value="Dockerin domain"/>
    <property type="match status" value="1"/>
</dbReference>
<feature type="domain" description="Bacterial repeat" evidence="3">
    <location>
        <begin position="1685"/>
        <end position="1757"/>
    </location>
</feature>
<dbReference type="Gene3D" id="2.60.120.200">
    <property type="match status" value="1"/>
</dbReference>
<dbReference type="EMBL" id="JAGGKV010000011">
    <property type="protein sequence ID" value="MBP1964916.1"/>
    <property type="molecule type" value="Genomic_DNA"/>
</dbReference>
<dbReference type="Pfam" id="PF00404">
    <property type="entry name" value="Dockerin_1"/>
    <property type="match status" value="1"/>
</dbReference>
<dbReference type="PANTHER" id="PTHR36453">
    <property type="entry name" value="SECRETED PROTEIN-RELATED"/>
    <property type="match status" value="1"/>
</dbReference>
<dbReference type="Gene3D" id="2.60.40.680">
    <property type="match status" value="1"/>
</dbReference>
<dbReference type="InterPro" id="IPR008965">
    <property type="entry name" value="CBM2/CBM3_carb-bd_dom_sf"/>
</dbReference>
<dbReference type="SMART" id="SM00710">
    <property type="entry name" value="PbH1"/>
    <property type="match status" value="6"/>
</dbReference>
<dbReference type="InterPro" id="IPR012334">
    <property type="entry name" value="Pectin_lyas_fold"/>
</dbReference>
<protein>
    <recommendedName>
        <fullName evidence="1">Probable pectate lyase C</fullName>
    </recommendedName>
</protein>
<feature type="chain" id="PRO_5047057817" description="Probable pectate lyase C" evidence="2">
    <location>
        <begin position="25"/>
        <end position="2032"/>
    </location>
</feature>
<dbReference type="Pfam" id="PF18998">
    <property type="entry name" value="Flg_new_2"/>
    <property type="match status" value="1"/>
</dbReference>
<feature type="signal peptide" evidence="2">
    <location>
        <begin position="1"/>
        <end position="24"/>
    </location>
</feature>
<dbReference type="Gene3D" id="2.160.20.10">
    <property type="entry name" value="Single-stranded right-handed beta-helix, Pectin lyase-like"/>
    <property type="match status" value="2"/>
</dbReference>
<evidence type="ECO:0000313" key="5">
    <source>
        <dbReference type="Proteomes" id="UP001519344"/>
    </source>
</evidence>
<dbReference type="SUPFAM" id="SSF63446">
    <property type="entry name" value="Type I dockerin domain"/>
    <property type="match status" value="1"/>
</dbReference>
<dbReference type="InterPro" id="IPR006626">
    <property type="entry name" value="PbH1"/>
</dbReference>
<dbReference type="SUPFAM" id="SSF51126">
    <property type="entry name" value="Pectin lyase-like"/>
    <property type="match status" value="1"/>
</dbReference>
<dbReference type="InterPro" id="IPR036439">
    <property type="entry name" value="Dockerin_dom_sf"/>
</dbReference>
<dbReference type="PANTHER" id="PTHR36453:SF1">
    <property type="entry name" value="RIGHT HANDED BETA HELIX DOMAIN-CONTAINING PROTEIN"/>
    <property type="match status" value="1"/>
</dbReference>
<evidence type="ECO:0000256" key="1">
    <source>
        <dbReference type="ARBA" id="ARBA00016512"/>
    </source>
</evidence>
<dbReference type="Proteomes" id="UP001519344">
    <property type="component" value="Unassembled WGS sequence"/>
</dbReference>
<keyword evidence="2" id="KW-0732">Signal</keyword>
<dbReference type="PROSITE" id="PS00018">
    <property type="entry name" value="EF_HAND_1"/>
    <property type="match status" value="1"/>
</dbReference>
<dbReference type="SUPFAM" id="SSF49899">
    <property type="entry name" value="Concanavalin A-like lectins/glucanases"/>
    <property type="match status" value="1"/>
</dbReference>
<dbReference type="CDD" id="cd08547">
    <property type="entry name" value="Type_II_cohesin"/>
    <property type="match status" value="1"/>
</dbReference>
<dbReference type="InterPro" id="IPR018247">
    <property type="entry name" value="EF_Hand_1_Ca_BS"/>
</dbReference>
<proteinExistence type="predicted"/>
<dbReference type="CDD" id="cd14254">
    <property type="entry name" value="Dockerin_II"/>
    <property type="match status" value="1"/>
</dbReference>
<comment type="caution">
    <text evidence="4">The sequence shown here is derived from an EMBL/GenBank/DDBJ whole genome shotgun (WGS) entry which is preliminary data.</text>
</comment>
<keyword evidence="5" id="KW-1185">Reference proteome</keyword>
<dbReference type="RefSeq" id="WP_209856037.1">
    <property type="nucleotide sequence ID" value="NZ_JAGGKV010000011.1"/>
</dbReference>
<organism evidence="4 5">
    <name type="scientific">Paenibacillus aceris</name>
    <dbReference type="NCBI Taxonomy" id="869555"/>
    <lineage>
        <taxon>Bacteria</taxon>
        <taxon>Bacillati</taxon>
        <taxon>Bacillota</taxon>
        <taxon>Bacilli</taxon>
        <taxon>Bacillales</taxon>
        <taxon>Paenibacillaceae</taxon>
        <taxon>Paenibacillus</taxon>
    </lineage>
</organism>
<reference evidence="4 5" key="1">
    <citation type="submission" date="2021-03" db="EMBL/GenBank/DDBJ databases">
        <title>Genomic Encyclopedia of Type Strains, Phase IV (KMG-IV): sequencing the most valuable type-strain genomes for metagenomic binning, comparative biology and taxonomic classification.</title>
        <authorList>
            <person name="Goeker M."/>
        </authorList>
    </citation>
    <scope>NUCLEOTIDE SEQUENCE [LARGE SCALE GENOMIC DNA]</scope>
    <source>
        <strain evidence="4 5">DSM 24950</strain>
    </source>
</reference>
<sequence>MKRLIASIMTIILAVYVNLPLAYATNPTSGGTANSVSGASIYVSPSGNDSNPGTIDQPLKTVTAARNKVRTMNDNMSSDITVYLRAGTYYQDQTLTFTKEDSATNGFTINYMPYNNEPVTISGGRELTGWTLFDAGKGIYKATFGSPVDTRELYVNGNVATRARSVGGLQGGASDSKGAYTTDMSMLNWKNQSSMELVFFALWTAPRTIVDHISVDPNNSSRLLLTMSEPGWTNATKKGASSASGAPKWIENAYELLDSPGEWYLDKTGAIGGDAYSFYYKPLNGENMSTAKVVVPVLETLIKIESDNIDQPVRDIKFEGITFSDATWLRPNKFGISDAQNNYTREDGDRATGGNIYLNATQHIVFDSCEFKQFGNAAVYMHQGNKDNLIVGSHFYNIGAQAIQIGDVDLRDPKNFYLPHTAWAGNPAYPSYTAAAWDFRYVQSNNDIINNTIHDIGLQYFSAAAIGAATITETDVSHNEIFNIPYAGLHMGYGWGMWSNFTGSPMGNNRYQYNYIHDCMEVLIDAGAIYTLGSQSQASGAGGWAKPTIISENYILDQKNLYGSLYFDEGSNYYDVYNNVIQNTPKFILVKHVQNKIHNNYSNQTSVSSSASPNEPGTASILDNTYVTGSNYPPEALEIMKNAGVQENYRHSRFDCPLVHGELRVSDSADQDYPLAIKTSKLADVKNDDYVQLYIEGNGLAGKQISVKWNGQVVSGTADTQGKVYLGAPRQLQEMPELLTDDGLTVYSNLPKQIDKSVIGKLTYTIGWEKVVSGVKHPLISTPWSYYVLYDVYKVDLNKYDFGQVTQTSNNPDNATVAFDASKAKVEVVDDGTGTGEKALKLSKTSAASVNTTFKVPVSTNPSELIEVSADVKQPNSDVIAYTLTPMSGPNQMAQAYHNKGQIAYYPVGSPNLANVLPYPVNEWHNLKIIMNTQKQTYDIYVNGVMYAQGLAFSTATNMNTLTDISIGQARFDATSTSFYIKNIAVRTSAPARANKAQLQAKITAAQSLVSTDYTAGTWANLSSSLANAQNVNSNQASTQIEVDSATTTLINAINGLVLASIVDKTALETAITNAITFEKTNWKGNYVLSSWDVFTNAISSAKNVDKNASARQSDVDSALADLQSAQSRLVATDTPYTWFKLDLSKYQLGAVTSTINNPDGATIVSTASDNISVSADTYGTRNIKFTKTTASNSGGTSIDFPIAVSGKTIEVSFDAMASANTTFVAYNSVMNDTNSLAQTNFNNNTPSAKFAYYIGATHTNTTTSYAGSTWYTIRMVIDTVNKKFDSYVDGTKIISAAAYPTSAFTGNSITKVSLQLSKWAAGTKYYYVKNLKVTTPLDQYADKFAYQQLLDTALAAHSQADYTSETWALFKQAWDDATSLTSLTNIPQAEAGLALQKLDIAISELRNVLLANKTALQTAILVLATLNPSDYTTASWTAYQNAVTNGQSVNANGNALQSEVDAATAAINTAKAGLQRLADKTALLAAIAEASTLTASNYTTSSWAMYQTAISNGRLVADDPSATQANADAKVTAINNTKAALVPAADKTALITALHAIPALTQSDYTPASWEVFATAIAHATTVKNDGDAKPYVISFKVSELNRTQSSLLLVANRTSLLASISSAEALLNNFYTPDTLLPFQKALADAKYVNSNLDATQQQVDYAKATLDSSILSLVNIPAPTVYTITATAGSNGSISPSGSVAVTEGIDQTFTFTPDNGYMIDTFTVDGIDTTVSNNKYTFSNVTSNHTISVTFRSVAQPQATLTGPQQVVPGQTFDLTMGLSNVTQSVYQQVYAQDLKLHFDPELLQFVSVTSLQDGFQIIDHNEDVPGQVRILAASLAAARAVLAQGDVMSFKFTTKASASAANTTISVSDVVIANQDGNELSISGTTSGVQISIPVDKSQLSALIANAQAKYDTAVEGTEDGLYAIGAKAQLQSSIDTARATANDPNAAQQQVDSAKAALEAAIQVFDSKRISADINGGGVTIGDLAIVAGAYGKQPDQAGWNAKADVNKDGKVDITDLAIVAKAILQ</sequence>
<dbReference type="Gene3D" id="1.20.1270.70">
    <property type="entry name" value="Designed single chain three-helix bundle"/>
    <property type="match status" value="2"/>
</dbReference>
<dbReference type="InterPro" id="IPR044060">
    <property type="entry name" value="Bacterial_rp_domain"/>
</dbReference>
<dbReference type="Gene3D" id="1.20.1270.90">
    <property type="entry name" value="AF1782-like"/>
    <property type="match status" value="5"/>
</dbReference>
<dbReference type="InterPro" id="IPR013320">
    <property type="entry name" value="ConA-like_dom_sf"/>
</dbReference>
<dbReference type="Pfam" id="PF07554">
    <property type="entry name" value="FIVAR"/>
    <property type="match status" value="7"/>
</dbReference>
<gene>
    <name evidence="4" type="ORF">J2Z65_004149</name>
</gene>
<accession>A0ABS4I2Y3</accession>
<dbReference type="InterPro" id="IPR011050">
    <property type="entry name" value="Pectin_lyase_fold/virulence"/>
</dbReference>
<name>A0ABS4I2Y3_9BACL</name>
<evidence type="ECO:0000259" key="3">
    <source>
        <dbReference type="Pfam" id="PF18998"/>
    </source>
</evidence>
<evidence type="ECO:0000256" key="2">
    <source>
        <dbReference type="SAM" id="SignalP"/>
    </source>
</evidence>